<evidence type="ECO:0000256" key="2">
    <source>
        <dbReference type="SAM" id="Phobius"/>
    </source>
</evidence>
<reference evidence="3" key="2">
    <citation type="journal article" date="2023" name="Int. J. Syst. Evol. Microbiol.">
        <title>Streptomyces marispadix sp. nov., isolated from marine beach sediment of the Northern Coast of Portugal.</title>
        <authorList>
            <person name="dos Santos J.D.N."/>
            <person name="Vitorino I.R."/>
            <person name="Kallscheuer N."/>
            <person name="Srivastava A."/>
            <person name="Krautwurst S."/>
            <person name="Marz M."/>
            <person name="Jogler C."/>
            <person name="Lobo Da Cunha A."/>
            <person name="Catita J."/>
            <person name="Goncalves H."/>
            <person name="Gonzalez I."/>
            <person name="Reyes F."/>
            <person name="Lage O.M."/>
        </authorList>
    </citation>
    <scope>NUCLEOTIDE SEQUENCE</scope>
    <source>
        <strain evidence="3">M600PL45_2</strain>
    </source>
</reference>
<proteinExistence type="predicted"/>
<dbReference type="RefSeq" id="WP_241058933.1">
    <property type="nucleotide sequence ID" value="NZ_JAKWJU010000002.1"/>
</dbReference>
<feature type="transmembrane region" description="Helical" evidence="2">
    <location>
        <begin position="78"/>
        <end position="96"/>
    </location>
</feature>
<feature type="transmembrane region" description="Helical" evidence="2">
    <location>
        <begin position="116"/>
        <end position="133"/>
    </location>
</feature>
<keyword evidence="2" id="KW-0812">Transmembrane</keyword>
<protein>
    <recommendedName>
        <fullName evidence="5">Integral membrane protein</fullName>
    </recommendedName>
</protein>
<feature type="region of interest" description="Disordered" evidence="1">
    <location>
        <begin position="138"/>
        <end position="322"/>
    </location>
</feature>
<feature type="compositionally biased region" description="Basic and acidic residues" evidence="1">
    <location>
        <begin position="164"/>
        <end position="173"/>
    </location>
</feature>
<evidence type="ECO:0000256" key="1">
    <source>
        <dbReference type="SAM" id="MobiDB-lite"/>
    </source>
</evidence>
<keyword evidence="2" id="KW-1133">Transmembrane helix</keyword>
<keyword evidence="2" id="KW-0472">Membrane</keyword>
<feature type="compositionally biased region" description="Basic and acidic residues" evidence="1">
    <location>
        <begin position="225"/>
        <end position="234"/>
    </location>
</feature>
<feature type="compositionally biased region" description="Pro residues" evidence="1">
    <location>
        <begin position="248"/>
        <end position="269"/>
    </location>
</feature>
<keyword evidence="4" id="KW-1185">Reference proteome</keyword>
<evidence type="ECO:0000313" key="3">
    <source>
        <dbReference type="EMBL" id="MCH6160916.1"/>
    </source>
</evidence>
<accession>A0ABS9SXD7</accession>
<feature type="transmembrane region" description="Helical" evidence="2">
    <location>
        <begin position="51"/>
        <end position="71"/>
    </location>
</feature>
<evidence type="ECO:0000313" key="4">
    <source>
        <dbReference type="Proteomes" id="UP001166784"/>
    </source>
</evidence>
<dbReference type="Proteomes" id="UP001166784">
    <property type="component" value="Unassembled WGS sequence"/>
</dbReference>
<dbReference type="EMBL" id="JAKWJU010000002">
    <property type="protein sequence ID" value="MCH6160916.1"/>
    <property type="molecule type" value="Genomic_DNA"/>
</dbReference>
<feature type="compositionally biased region" description="Gly residues" evidence="1">
    <location>
        <begin position="200"/>
        <end position="214"/>
    </location>
</feature>
<organism evidence="3 4">
    <name type="scientific">Streptomyces marispadix</name>
    <dbReference type="NCBI Taxonomy" id="2922868"/>
    <lineage>
        <taxon>Bacteria</taxon>
        <taxon>Bacillati</taxon>
        <taxon>Actinomycetota</taxon>
        <taxon>Actinomycetes</taxon>
        <taxon>Kitasatosporales</taxon>
        <taxon>Streptomycetaceae</taxon>
        <taxon>Streptomyces</taxon>
    </lineage>
</organism>
<feature type="compositionally biased region" description="Low complexity" evidence="1">
    <location>
        <begin position="270"/>
        <end position="289"/>
    </location>
</feature>
<evidence type="ECO:0008006" key="5">
    <source>
        <dbReference type="Google" id="ProtNLM"/>
    </source>
</evidence>
<gene>
    <name evidence="3" type="ORF">MMA15_11035</name>
</gene>
<sequence length="322" mass="33176">MVRNLLGILLALAGAALAVWSPFSSWYGGRLGRDYETSELFGSGGITGTQAGLWTGLFVPMLAAAALAFLAALLRSRLLMTLAGLLVLGFTILWMVRQGQEAGTLTAGGGGLGEGAGYAIGGGVLLLLAALVMRGRRRRGRRRKGRGGTPIDEGRAAPPQDEAYEGRGWEHSEMPQPYGPFGTDPGTGPGGHGAYQADGLPGGPGGPRGSGGPPYGQPPGRPHGYGRDLYHDDSTPPQEWDPWAAGRPAPPPDIPPALNEPPVAPPGPAPGVFGAPPGGSADEAPQGPQQQPPAEPADQEHRPGDDTRHLPRRPGNRGGGPR</sequence>
<reference evidence="3" key="1">
    <citation type="submission" date="2022-03" db="EMBL/GenBank/DDBJ databases">
        <authorList>
            <person name="Santos J.D.N."/>
            <person name="Kallscheuer N."/>
            <person name="Jogler C."/>
            <person name="Lage O.M."/>
        </authorList>
    </citation>
    <scope>NUCLEOTIDE SEQUENCE</scope>
    <source>
        <strain evidence="3">M600PL45_2</strain>
    </source>
</reference>
<feature type="compositionally biased region" description="Basic and acidic residues" evidence="1">
    <location>
        <begin position="298"/>
        <end position="309"/>
    </location>
</feature>
<name>A0ABS9SXD7_9ACTN</name>
<comment type="caution">
    <text evidence="3">The sequence shown here is derived from an EMBL/GenBank/DDBJ whole genome shotgun (WGS) entry which is preliminary data.</text>
</comment>